<dbReference type="PANTHER" id="PTHR43428:SF1">
    <property type="entry name" value="ARSENATE REDUCTASE"/>
    <property type="match status" value="1"/>
</dbReference>
<dbReference type="InterPro" id="IPR023485">
    <property type="entry name" value="Ptyr_pPase"/>
</dbReference>
<gene>
    <name evidence="3" type="ORF">DIW82_10515</name>
</gene>
<evidence type="ECO:0000313" key="3">
    <source>
        <dbReference type="EMBL" id="HCT15189.1"/>
    </source>
</evidence>
<organism evidence="3 4">
    <name type="scientific">Corynebacterium nuruki</name>
    <dbReference type="NCBI Taxonomy" id="1032851"/>
    <lineage>
        <taxon>Bacteria</taxon>
        <taxon>Bacillati</taxon>
        <taxon>Actinomycetota</taxon>
        <taxon>Actinomycetes</taxon>
        <taxon>Mycobacteriales</taxon>
        <taxon>Corynebacteriaceae</taxon>
        <taxon>Corynebacterium</taxon>
    </lineage>
</organism>
<comment type="caution">
    <text evidence="3">The sequence shown here is derived from an EMBL/GenBank/DDBJ whole genome shotgun (WGS) entry which is preliminary data.</text>
</comment>
<reference evidence="3 4" key="1">
    <citation type="journal article" date="2018" name="Nat. Biotechnol.">
        <title>A standardized bacterial taxonomy based on genome phylogeny substantially revises the tree of life.</title>
        <authorList>
            <person name="Parks D.H."/>
            <person name="Chuvochina M."/>
            <person name="Waite D.W."/>
            <person name="Rinke C."/>
            <person name="Skarshewski A."/>
            <person name="Chaumeil P.A."/>
            <person name="Hugenholtz P."/>
        </authorList>
    </citation>
    <scope>NUCLEOTIDE SEQUENCE [LARGE SCALE GENOMIC DNA]</scope>
    <source>
        <strain evidence="3">UBA11247</strain>
    </source>
</reference>
<protein>
    <submittedName>
        <fullName evidence="3">Low molecular weight phosphatase family protein</fullName>
    </submittedName>
</protein>
<accession>A0A3D4T0Y4</accession>
<dbReference type="Pfam" id="PF01451">
    <property type="entry name" value="LMWPc"/>
    <property type="match status" value="1"/>
</dbReference>
<dbReference type="GO" id="GO:0046685">
    <property type="term" value="P:response to arsenic-containing substance"/>
    <property type="evidence" value="ECO:0007669"/>
    <property type="project" value="UniProtKB-KW"/>
</dbReference>
<sequence>MGITDHTPSHTPSVLFVCVSNAGKSRMAGALAENILATTGGRLDVHSAGTRPGTTANAESVAALAEIGVAAPATPPQPVDPDLLRTVDRVVLLGTGAQLSLPEDAHGTLERWVTDEPSARGISGMERMRLVRDDIAARVSDLVRDMTGERAGGDDRRR</sequence>
<name>A0A3D4T0Y4_9CORY</name>
<dbReference type="InterPro" id="IPR036196">
    <property type="entry name" value="Ptyr_pPase_sf"/>
</dbReference>
<dbReference type="Proteomes" id="UP000261739">
    <property type="component" value="Unassembled WGS sequence"/>
</dbReference>
<evidence type="ECO:0000313" key="4">
    <source>
        <dbReference type="Proteomes" id="UP000261739"/>
    </source>
</evidence>
<feature type="domain" description="Phosphotyrosine protein phosphatase I" evidence="2">
    <location>
        <begin position="12"/>
        <end position="145"/>
    </location>
</feature>
<dbReference type="STRING" id="863239.GCA_000213935_00072"/>
<dbReference type="SMART" id="SM00226">
    <property type="entry name" value="LMWPc"/>
    <property type="match status" value="1"/>
</dbReference>
<dbReference type="Gene3D" id="3.40.50.2300">
    <property type="match status" value="1"/>
</dbReference>
<dbReference type="SUPFAM" id="SSF52788">
    <property type="entry name" value="Phosphotyrosine protein phosphatases I"/>
    <property type="match status" value="1"/>
</dbReference>
<evidence type="ECO:0000259" key="2">
    <source>
        <dbReference type="SMART" id="SM00226"/>
    </source>
</evidence>
<dbReference type="PANTHER" id="PTHR43428">
    <property type="entry name" value="ARSENATE REDUCTASE"/>
    <property type="match status" value="1"/>
</dbReference>
<evidence type="ECO:0000256" key="1">
    <source>
        <dbReference type="ARBA" id="ARBA00022849"/>
    </source>
</evidence>
<proteinExistence type="predicted"/>
<dbReference type="EMBL" id="DQID01000270">
    <property type="protein sequence ID" value="HCT15189.1"/>
    <property type="molecule type" value="Genomic_DNA"/>
</dbReference>
<dbReference type="RefSeq" id="WP_010122833.1">
    <property type="nucleotide sequence ID" value="NZ_DAITTW010000074.1"/>
</dbReference>
<keyword evidence="1" id="KW-0059">Arsenical resistance</keyword>
<dbReference type="AlphaFoldDB" id="A0A3D4T0Y4"/>